<organism evidence="3 4">
    <name type="scientific">Caerostris extrusa</name>
    <name type="common">Bark spider</name>
    <name type="synonym">Caerostris bankana</name>
    <dbReference type="NCBI Taxonomy" id="172846"/>
    <lineage>
        <taxon>Eukaryota</taxon>
        <taxon>Metazoa</taxon>
        <taxon>Ecdysozoa</taxon>
        <taxon>Arthropoda</taxon>
        <taxon>Chelicerata</taxon>
        <taxon>Arachnida</taxon>
        <taxon>Araneae</taxon>
        <taxon>Araneomorphae</taxon>
        <taxon>Entelegynae</taxon>
        <taxon>Araneoidea</taxon>
        <taxon>Araneidae</taxon>
        <taxon>Caerostris</taxon>
    </lineage>
</organism>
<evidence type="ECO:0000313" key="3">
    <source>
        <dbReference type="EMBL" id="GIY46857.1"/>
    </source>
</evidence>
<evidence type="ECO:0000313" key="4">
    <source>
        <dbReference type="Proteomes" id="UP001054945"/>
    </source>
</evidence>
<dbReference type="AlphaFoldDB" id="A0AAV4TQ39"/>
<comment type="caution">
    <text evidence="3">The sequence shown here is derived from an EMBL/GenBank/DDBJ whole genome shotgun (WGS) entry which is preliminary data.</text>
</comment>
<proteinExistence type="predicted"/>
<accession>A0AAV4TQ39</accession>
<feature type="transmembrane region" description="Helical" evidence="2">
    <location>
        <begin position="302"/>
        <end position="324"/>
    </location>
</feature>
<gene>
    <name evidence="3" type="primary">X975_00022</name>
    <name evidence="3" type="ORF">CEXT_710901</name>
</gene>
<keyword evidence="4" id="KW-1185">Reference proteome</keyword>
<feature type="transmembrane region" description="Helical" evidence="2">
    <location>
        <begin position="390"/>
        <end position="410"/>
    </location>
</feature>
<feature type="transmembrane region" description="Helical" evidence="2">
    <location>
        <begin position="233"/>
        <end position="254"/>
    </location>
</feature>
<feature type="transmembrane region" description="Helical" evidence="2">
    <location>
        <begin position="358"/>
        <end position="378"/>
    </location>
</feature>
<feature type="region of interest" description="Disordered" evidence="1">
    <location>
        <begin position="1"/>
        <end position="31"/>
    </location>
</feature>
<sequence length="504" mass="55669">MVVFGALMRDLEPPTQQQEDGNTSDGKPDNTCDSYVLENSERLCSSMVQLPTYLEDSCPEVISELSSKEGTHLNSLLEQHPYILDSIIKKDPDGSVDSSSATPNGKENFSKKRKRIRPKSFRKSLPYQHKSASISGKLNASYLRNLKVQRGSITYRGAMLNIHRYRLKASSCPDIFFVIVWLLSQKKDNRSCDVNNGGDKLTGLMTQHRLSQFSTPFISLRATMEKLQLQERWLHNILLVKFLLYACVDIPYVYVPDHAITTGTDLESASLLVSVLGVLNCLGVVIVGYVGDKPWLDPSLLYSGFILISGVSLALIPVLVNYYATATLVGIYGFTISANYTLIPVIIVNLISLDNFTGAYGLLLLVQGIASLVGPPAAGALFDETGNYDITFYTTGLLIIVSGALVIPIGKSLCKKTSNNNKDLVSSESRKVKFQDPLDVDSVKFLNGTEKEKFSKDKIIFSLKESTENSRPLLSCDEQNSPVKEDDKDESKIISMYSNPLSNV</sequence>
<feature type="region of interest" description="Disordered" evidence="1">
    <location>
        <begin position="467"/>
        <end position="492"/>
    </location>
</feature>
<dbReference type="Pfam" id="PF07690">
    <property type="entry name" value="MFS_1"/>
    <property type="match status" value="1"/>
</dbReference>
<protein>
    <submittedName>
        <fullName evidence="3">Monocarboxylate transporter 9</fullName>
    </submittedName>
</protein>
<evidence type="ECO:0000256" key="2">
    <source>
        <dbReference type="SAM" id="Phobius"/>
    </source>
</evidence>
<dbReference type="PANTHER" id="PTHR11360:SF260">
    <property type="entry name" value="MFS DOMAIN-CONTAINING PROTEIN"/>
    <property type="match status" value="1"/>
</dbReference>
<reference evidence="3 4" key="1">
    <citation type="submission" date="2021-06" db="EMBL/GenBank/DDBJ databases">
        <title>Caerostris extrusa draft genome.</title>
        <authorList>
            <person name="Kono N."/>
            <person name="Arakawa K."/>
        </authorList>
    </citation>
    <scope>NUCLEOTIDE SEQUENCE [LARGE SCALE GENOMIC DNA]</scope>
</reference>
<dbReference type="PANTHER" id="PTHR11360">
    <property type="entry name" value="MONOCARBOXYLATE TRANSPORTER"/>
    <property type="match status" value="1"/>
</dbReference>
<dbReference type="SUPFAM" id="SSF103473">
    <property type="entry name" value="MFS general substrate transporter"/>
    <property type="match status" value="1"/>
</dbReference>
<dbReference type="InterPro" id="IPR050327">
    <property type="entry name" value="Proton-linked_MCT"/>
</dbReference>
<dbReference type="InterPro" id="IPR036259">
    <property type="entry name" value="MFS_trans_sf"/>
</dbReference>
<dbReference type="InterPro" id="IPR011701">
    <property type="entry name" value="MFS"/>
</dbReference>
<dbReference type="Proteomes" id="UP001054945">
    <property type="component" value="Unassembled WGS sequence"/>
</dbReference>
<keyword evidence="2" id="KW-0472">Membrane</keyword>
<feature type="compositionally biased region" description="Basic and acidic residues" evidence="1">
    <location>
        <begin position="483"/>
        <end position="492"/>
    </location>
</feature>
<dbReference type="EMBL" id="BPLR01011490">
    <property type="protein sequence ID" value="GIY46857.1"/>
    <property type="molecule type" value="Genomic_DNA"/>
</dbReference>
<feature type="compositionally biased region" description="Polar residues" evidence="1">
    <location>
        <begin position="14"/>
        <end position="25"/>
    </location>
</feature>
<feature type="transmembrane region" description="Helical" evidence="2">
    <location>
        <begin position="330"/>
        <end position="351"/>
    </location>
</feature>
<name>A0AAV4TQ39_CAEEX</name>
<feature type="compositionally biased region" description="Polar residues" evidence="1">
    <location>
        <begin position="96"/>
        <end position="107"/>
    </location>
</feature>
<dbReference type="GO" id="GO:0008028">
    <property type="term" value="F:monocarboxylic acid transmembrane transporter activity"/>
    <property type="evidence" value="ECO:0007669"/>
    <property type="project" value="TreeGrafter"/>
</dbReference>
<feature type="transmembrane region" description="Helical" evidence="2">
    <location>
        <begin position="269"/>
        <end position="290"/>
    </location>
</feature>
<keyword evidence="2" id="KW-1133">Transmembrane helix</keyword>
<evidence type="ECO:0000256" key="1">
    <source>
        <dbReference type="SAM" id="MobiDB-lite"/>
    </source>
</evidence>
<keyword evidence="2" id="KW-0812">Transmembrane</keyword>
<feature type="compositionally biased region" description="Polar residues" evidence="1">
    <location>
        <begin position="469"/>
        <end position="482"/>
    </location>
</feature>
<feature type="region of interest" description="Disordered" evidence="1">
    <location>
        <begin position="93"/>
        <end position="115"/>
    </location>
</feature>
<dbReference type="Gene3D" id="1.20.1250.20">
    <property type="entry name" value="MFS general substrate transporter like domains"/>
    <property type="match status" value="1"/>
</dbReference>